<gene>
    <name evidence="9" type="ORF">BXZ70DRAFT_1013128</name>
</gene>
<keyword evidence="3 7" id="KW-0479">Metal-binding</keyword>
<dbReference type="InterPro" id="IPR017972">
    <property type="entry name" value="Cyt_P450_CS"/>
</dbReference>
<dbReference type="GO" id="GO:0016705">
    <property type="term" value="F:oxidoreductase activity, acting on paired donors, with incorporation or reduction of molecular oxygen"/>
    <property type="evidence" value="ECO:0007669"/>
    <property type="project" value="InterPro"/>
</dbReference>
<reference evidence="9" key="1">
    <citation type="journal article" date="2021" name="New Phytol.">
        <title>Evolutionary innovations through gain and loss of genes in the ectomycorrhizal Boletales.</title>
        <authorList>
            <person name="Wu G."/>
            <person name="Miyauchi S."/>
            <person name="Morin E."/>
            <person name="Kuo A."/>
            <person name="Drula E."/>
            <person name="Varga T."/>
            <person name="Kohler A."/>
            <person name="Feng B."/>
            <person name="Cao Y."/>
            <person name="Lipzen A."/>
            <person name="Daum C."/>
            <person name="Hundley H."/>
            <person name="Pangilinan J."/>
            <person name="Johnson J."/>
            <person name="Barry K."/>
            <person name="LaButti K."/>
            <person name="Ng V."/>
            <person name="Ahrendt S."/>
            <person name="Min B."/>
            <person name="Choi I.G."/>
            <person name="Park H."/>
            <person name="Plett J.M."/>
            <person name="Magnuson J."/>
            <person name="Spatafora J.W."/>
            <person name="Nagy L.G."/>
            <person name="Henrissat B."/>
            <person name="Grigoriev I.V."/>
            <person name="Yang Z.L."/>
            <person name="Xu J."/>
            <person name="Martin F.M."/>
        </authorList>
    </citation>
    <scope>NUCLEOTIDE SEQUENCE</scope>
    <source>
        <strain evidence="9">KKN 215</strain>
    </source>
</reference>
<dbReference type="Gene3D" id="1.10.630.10">
    <property type="entry name" value="Cytochrome P450"/>
    <property type="match status" value="1"/>
</dbReference>
<dbReference type="InterPro" id="IPR002401">
    <property type="entry name" value="Cyt_P450_E_grp-I"/>
</dbReference>
<organism evidence="9 10">
    <name type="scientific">Cristinia sonorae</name>
    <dbReference type="NCBI Taxonomy" id="1940300"/>
    <lineage>
        <taxon>Eukaryota</taxon>
        <taxon>Fungi</taxon>
        <taxon>Dikarya</taxon>
        <taxon>Basidiomycota</taxon>
        <taxon>Agaricomycotina</taxon>
        <taxon>Agaricomycetes</taxon>
        <taxon>Agaricomycetidae</taxon>
        <taxon>Agaricales</taxon>
        <taxon>Pleurotineae</taxon>
        <taxon>Stephanosporaceae</taxon>
        <taxon>Cristinia</taxon>
    </lineage>
</organism>
<dbReference type="InterPro" id="IPR001128">
    <property type="entry name" value="Cyt_P450"/>
</dbReference>
<evidence type="ECO:0000313" key="9">
    <source>
        <dbReference type="EMBL" id="KAH8075864.1"/>
    </source>
</evidence>
<dbReference type="PRINTS" id="PR00463">
    <property type="entry name" value="EP450I"/>
</dbReference>
<evidence type="ECO:0000256" key="3">
    <source>
        <dbReference type="ARBA" id="ARBA00022723"/>
    </source>
</evidence>
<evidence type="ECO:0000256" key="2">
    <source>
        <dbReference type="ARBA" id="ARBA00022617"/>
    </source>
</evidence>
<dbReference type="PROSITE" id="PS00086">
    <property type="entry name" value="CYTOCHROME_P450"/>
    <property type="match status" value="1"/>
</dbReference>
<evidence type="ECO:0000256" key="6">
    <source>
        <dbReference type="ARBA" id="ARBA00023033"/>
    </source>
</evidence>
<dbReference type="SUPFAM" id="SSF48264">
    <property type="entry name" value="Cytochrome P450"/>
    <property type="match status" value="1"/>
</dbReference>
<evidence type="ECO:0000256" key="1">
    <source>
        <dbReference type="ARBA" id="ARBA00010617"/>
    </source>
</evidence>
<name>A0A8K0UDP0_9AGAR</name>
<comment type="cofactor">
    <cofactor evidence="7">
        <name>heme</name>
        <dbReference type="ChEBI" id="CHEBI:30413"/>
    </cofactor>
</comment>
<evidence type="ECO:0000256" key="4">
    <source>
        <dbReference type="ARBA" id="ARBA00023002"/>
    </source>
</evidence>
<dbReference type="GO" id="GO:0005506">
    <property type="term" value="F:iron ion binding"/>
    <property type="evidence" value="ECO:0007669"/>
    <property type="project" value="InterPro"/>
</dbReference>
<dbReference type="PANTHER" id="PTHR24291:SF50">
    <property type="entry name" value="BIFUNCTIONAL ALBAFLAVENONE MONOOXYGENASE_TERPENE SYNTHASE"/>
    <property type="match status" value="1"/>
</dbReference>
<dbReference type="AlphaFoldDB" id="A0A8K0UDP0"/>
<dbReference type="GO" id="GO:0020037">
    <property type="term" value="F:heme binding"/>
    <property type="evidence" value="ECO:0007669"/>
    <property type="project" value="InterPro"/>
</dbReference>
<sequence length="514" mass="57783">MSTTAIIILALVVVVAVERFLAFRKLLASVQYRPGFRTLLSVNGASSFFPRIPFISVGNSAFIDKYTSFEKFDSDIFNALSLWPLEANFILADPQAVKEVVGSRARFPKPIELYDALLIYGTNIVASEHEAWKRFRRISNPAFTEPNNRLVWDETVKIMNDLFNNVWGNQKQVVTDNALHITMPIALFVIGAAGFGRRLAWNDEMAPPAGHRITFKAGDALYTVSESIPTRMLAPRWATYFLPHVKKVFEAFDELGVYMQEMVTSRRNAEVKEERYDLLSSLLDASEGDAQLTDAELIGNIFVFLVAGHETTAHTLCFALGLLALYPDEQERLYQEVIKAVPKDRDPIFQDMASLDYVICVLSETLRIFPPVIGIPKFAAEDCTLTTTNNNGDKVTLAIPKGSGINIDTVGLHNNPKYWDEPEAFKPSRFMGDWPRDAFLPFSGGVRSCIGRRFAELESVVVMAMLVKKYKITVKDEPQFAHETFEEKKARVLKTKNGLTLTPAKTSLVFTLRE</sequence>
<evidence type="ECO:0000256" key="7">
    <source>
        <dbReference type="PIRSR" id="PIRSR602401-1"/>
    </source>
</evidence>
<dbReference type="GO" id="GO:0004497">
    <property type="term" value="F:monooxygenase activity"/>
    <property type="evidence" value="ECO:0007669"/>
    <property type="project" value="UniProtKB-KW"/>
</dbReference>
<dbReference type="InterPro" id="IPR050196">
    <property type="entry name" value="Cytochrome_P450_Monoox"/>
</dbReference>
<dbReference type="Pfam" id="PF00067">
    <property type="entry name" value="p450"/>
    <property type="match status" value="1"/>
</dbReference>
<dbReference type="EMBL" id="JAEVFJ010000069">
    <property type="protein sequence ID" value="KAH8075864.1"/>
    <property type="molecule type" value="Genomic_DNA"/>
</dbReference>
<dbReference type="PRINTS" id="PR00385">
    <property type="entry name" value="P450"/>
</dbReference>
<evidence type="ECO:0000256" key="8">
    <source>
        <dbReference type="RuleBase" id="RU000461"/>
    </source>
</evidence>
<dbReference type="Proteomes" id="UP000813824">
    <property type="component" value="Unassembled WGS sequence"/>
</dbReference>
<keyword evidence="5 7" id="KW-0408">Iron</keyword>
<comment type="caution">
    <text evidence="9">The sequence shown here is derived from an EMBL/GenBank/DDBJ whole genome shotgun (WGS) entry which is preliminary data.</text>
</comment>
<evidence type="ECO:0000313" key="10">
    <source>
        <dbReference type="Proteomes" id="UP000813824"/>
    </source>
</evidence>
<accession>A0A8K0UDP0</accession>
<comment type="similarity">
    <text evidence="1 8">Belongs to the cytochrome P450 family.</text>
</comment>
<keyword evidence="4 8" id="KW-0560">Oxidoreductase</keyword>
<keyword evidence="6 8" id="KW-0503">Monooxygenase</keyword>
<protein>
    <submittedName>
        <fullName evidence="9">Cytochrome P450</fullName>
    </submittedName>
</protein>
<dbReference type="PANTHER" id="PTHR24291">
    <property type="entry name" value="CYTOCHROME P450 FAMILY 4"/>
    <property type="match status" value="1"/>
</dbReference>
<dbReference type="InterPro" id="IPR036396">
    <property type="entry name" value="Cyt_P450_sf"/>
</dbReference>
<evidence type="ECO:0000256" key="5">
    <source>
        <dbReference type="ARBA" id="ARBA00023004"/>
    </source>
</evidence>
<feature type="binding site" description="axial binding residue" evidence="7">
    <location>
        <position position="449"/>
    </location>
    <ligand>
        <name>heme</name>
        <dbReference type="ChEBI" id="CHEBI:30413"/>
    </ligand>
    <ligandPart>
        <name>Fe</name>
        <dbReference type="ChEBI" id="CHEBI:18248"/>
    </ligandPart>
</feature>
<keyword evidence="10" id="KW-1185">Reference proteome</keyword>
<proteinExistence type="inferred from homology"/>
<keyword evidence="2 7" id="KW-0349">Heme</keyword>
<dbReference type="OrthoDB" id="1470350at2759"/>